<proteinExistence type="predicted"/>
<dbReference type="AlphaFoldDB" id="L9ZKT6"/>
<gene>
    <name evidence="1" type="ORF">C485_09472</name>
</gene>
<evidence type="ECO:0000313" key="2">
    <source>
        <dbReference type="Proteomes" id="UP000011511"/>
    </source>
</evidence>
<keyword evidence="2" id="KW-1185">Reference proteome</keyword>
<sequence>MPIERGYSPESVGLSQPRIGVLEFIIPVDIGPQPDVVSPETRCG</sequence>
<name>L9ZKT6_NATA2</name>
<evidence type="ECO:0000313" key="1">
    <source>
        <dbReference type="EMBL" id="ELY87135.1"/>
    </source>
</evidence>
<protein>
    <submittedName>
        <fullName evidence="1">Uncharacterized protein</fullName>
    </submittedName>
</protein>
<dbReference type="PATRIC" id="fig|1227494.3.peg.1887"/>
<organism evidence="1 2">
    <name type="scientific">Natrinema altunense (strain JCM 12890 / CGMCC 1.3731 / AJ2)</name>
    <dbReference type="NCBI Taxonomy" id="1227494"/>
    <lineage>
        <taxon>Archaea</taxon>
        <taxon>Methanobacteriati</taxon>
        <taxon>Methanobacteriota</taxon>
        <taxon>Stenosarchaea group</taxon>
        <taxon>Halobacteria</taxon>
        <taxon>Halobacteriales</taxon>
        <taxon>Natrialbaceae</taxon>
        <taxon>Natrinema</taxon>
    </lineage>
</organism>
<comment type="caution">
    <text evidence="1">The sequence shown here is derived from an EMBL/GenBank/DDBJ whole genome shotgun (WGS) entry which is preliminary data.</text>
</comment>
<reference evidence="1 2" key="1">
    <citation type="journal article" date="2014" name="PLoS Genet.">
        <title>Phylogenetically driven sequencing of extremely halophilic archaea reveals strategies for static and dynamic osmo-response.</title>
        <authorList>
            <person name="Becker E.A."/>
            <person name="Seitzer P.M."/>
            <person name="Tritt A."/>
            <person name="Larsen D."/>
            <person name="Krusor M."/>
            <person name="Yao A.I."/>
            <person name="Wu D."/>
            <person name="Madern D."/>
            <person name="Eisen J.A."/>
            <person name="Darling A.E."/>
            <person name="Facciotti M.T."/>
        </authorList>
    </citation>
    <scope>NUCLEOTIDE SEQUENCE [LARGE SCALE GENOMIC DNA]</scope>
    <source>
        <strain evidence="1 2">JCM 12890</strain>
    </source>
</reference>
<dbReference type="Proteomes" id="UP000011511">
    <property type="component" value="Unassembled WGS sequence"/>
</dbReference>
<dbReference type="EMBL" id="AOIK01000025">
    <property type="protein sequence ID" value="ELY87135.1"/>
    <property type="molecule type" value="Genomic_DNA"/>
</dbReference>
<accession>L9ZKT6</accession>